<dbReference type="PANTHER" id="PTHR43791">
    <property type="entry name" value="PERMEASE-RELATED"/>
    <property type="match status" value="1"/>
</dbReference>
<keyword evidence="3 7" id="KW-0812">Transmembrane</keyword>
<feature type="domain" description="Major facilitator superfamily (MFS) profile" evidence="8">
    <location>
        <begin position="610"/>
        <end position="1007"/>
    </location>
</feature>
<feature type="transmembrane region" description="Helical" evidence="7">
    <location>
        <begin position="870"/>
        <end position="889"/>
    </location>
</feature>
<protein>
    <recommendedName>
        <fullName evidence="8">Major facilitator superfamily (MFS) profile domain-containing protein</fullName>
    </recommendedName>
</protein>
<dbReference type="GO" id="GO:0022857">
    <property type="term" value="F:transmembrane transporter activity"/>
    <property type="evidence" value="ECO:0007669"/>
    <property type="project" value="InterPro"/>
</dbReference>
<dbReference type="GO" id="GO:0016020">
    <property type="term" value="C:membrane"/>
    <property type="evidence" value="ECO:0007669"/>
    <property type="project" value="UniProtKB-SubCell"/>
</dbReference>
<evidence type="ECO:0000256" key="7">
    <source>
        <dbReference type="SAM" id="Phobius"/>
    </source>
</evidence>
<dbReference type="OrthoDB" id="2985014at2759"/>
<evidence type="ECO:0000256" key="3">
    <source>
        <dbReference type="ARBA" id="ARBA00022692"/>
    </source>
</evidence>
<proteinExistence type="predicted"/>
<organism evidence="9 10">
    <name type="scientific">Aspergillus tubingensis (strain CBS 134.48)</name>
    <dbReference type="NCBI Taxonomy" id="767770"/>
    <lineage>
        <taxon>Eukaryota</taxon>
        <taxon>Fungi</taxon>
        <taxon>Dikarya</taxon>
        <taxon>Ascomycota</taxon>
        <taxon>Pezizomycotina</taxon>
        <taxon>Eurotiomycetes</taxon>
        <taxon>Eurotiomycetidae</taxon>
        <taxon>Eurotiales</taxon>
        <taxon>Aspergillaceae</taxon>
        <taxon>Aspergillus</taxon>
        <taxon>Aspergillus subgen. Circumdati</taxon>
    </lineage>
</organism>
<dbReference type="InterPro" id="IPR036259">
    <property type="entry name" value="MFS_trans_sf"/>
</dbReference>
<sequence>MESVRVLHDEEAHASRVRRGKQDRKDSPCIYSQGPASARSISTPSRLSPGWSLFDRDPDLPLQDSISPQEWMETIAPSSLDLCCWELPDVSCNACPDWSADGSVLGGPSKSETSPATLPPPYGDPPAASLDHEQGGDRTFSIHMLQKEFQTRQVTPGFDIPVLYSPFFLDDDHPRREKVKRAAKLLNCDIVGDEMTSYLLSEGHKPLLGPMLESEPRISSYIQGKEHLASNDLAFRWEYNQGTDDVQHVLKHPACSSGVNMFLTMASAQECVDAVLKSDCSDRATVVVAYAVLSLGCYLRDSSGISGKCSAPVSVDTANLSIQGILIMIIFADKSGHRTKSRLVTLGVQFVQDLGLHSSRRLRQLCTEADERLLKNAFWHLYAIEKADAVNRGRSSMMCDKLTDYSPSDGFQSPDEARLTLQCLYGRVCDRVIDSLYSQAALRAPRGDMCRQIEDAYCLVQSWLGILQTYNHSLNFPTVRSSCLGENMEAEAYLSSYFLTFLIHGKWLQLAQQGLATEEREAYERSEARCLAAARSVLEQCSQHTHVQILANIQIQKILNSSPSITNSYLITPKFPWSNFKKRMSSSSTSECRYFSKDLTATRRIADFRVLPLLTIGFATYQIDRTNIASALTGGFSSDIGISQDIINLGNQLMFLGVIVLEIPSNMVLQKVGPRRWISSQVCIFGVIAALQIFIRNKTGFLLTRSILGLAEAGYIPAAMYTLSTWYTKEELTKRIAVFFFGMFGGAAVSPLLGAALLKLDGKGGLHGWQWIFLLEGIWSVIMAIALLTLLPERERNASETSDEKSACKSQSWNGTTSRTIPVKVVWETLTNYTKWPHFLATACVFATWSPLTTYTPTIIMSLGFSRIKANALAAIGSLLTLPVIVFFASLSDWSRRRGMSVMLAIAVYLVALILLRVLQAHVNRWGRFGLWTTVNGLAVGYHPVHNAWIQVNCSSPGERSVSVAMFVMSATAGLMAGTQIFRHDDGLNGQGVTWSDATFTAIRGAY</sequence>
<dbReference type="Proteomes" id="UP000184304">
    <property type="component" value="Unassembled WGS sequence"/>
</dbReference>
<dbReference type="CDD" id="cd12148">
    <property type="entry name" value="fungal_TF_MHR"/>
    <property type="match status" value="1"/>
</dbReference>
<dbReference type="PANTHER" id="PTHR43791:SF32">
    <property type="entry name" value="MAJOR FACILITATOR SUPERFAMILY (MFS) PROFILE DOMAIN-CONTAINING PROTEIN"/>
    <property type="match status" value="1"/>
</dbReference>
<feature type="transmembrane region" description="Helical" evidence="7">
    <location>
        <begin position="736"/>
        <end position="757"/>
    </location>
</feature>
<accession>A0A1L9NGZ2</accession>
<dbReference type="SUPFAM" id="SSF103473">
    <property type="entry name" value="MFS general substrate transporter"/>
    <property type="match status" value="1"/>
</dbReference>
<evidence type="ECO:0000256" key="2">
    <source>
        <dbReference type="ARBA" id="ARBA00022448"/>
    </source>
</evidence>
<feature type="compositionally biased region" description="Basic and acidic residues" evidence="6">
    <location>
        <begin position="1"/>
        <end position="14"/>
    </location>
</feature>
<evidence type="ECO:0000256" key="6">
    <source>
        <dbReference type="SAM" id="MobiDB-lite"/>
    </source>
</evidence>
<feature type="transmembrane region" description="Helical" evidence="7">
    <location>
        <begin position="901"/>
        <end position="919"/>
    </location>
</feature>
<dbReference type="AlphaFoldDB" id="A0A1L9NGZ2"/>
<comment type="subcellular location">
    <subcellularLocation>
        <location evidence="1">Membrane</location>
        <topology evidence="1">Multi-pass membrane protein</topology>
    </subcellularLocation>
</comment>
<feature type="region of interest" description="Disordered" evidence="6">
    <location>
        <begin position="1"/>
        <end position="47"/>
    </location>
</feature>
<name>A0A1L9NGZ2_ASPTC</name>
<dbReference type="InterPro" id="IPR020846">
    <property type="entry name" value="MFS_dom"/>
</dbReference>
<keyword evidence="2" id="KW-0813">Transport</keyword>
<feature type="transmembrane region" description="Helical" evidence="7">
    <location>
        <begin position="769"/>
        <end position="791"/>
    </location>
</feature>
<evidence type="ECO:0000256" key="5">
    <source>
        <dbReference type="ARBA" id="ARBA00023136"/>
    </source>
</evidence>
<dbReference type="PROSITE" id="PS50850">
    <property type="entry name" value="MFS"/>
    <property type="match status" value="1"/>
</dbReference>
<keyword evidence="5 7" id="KW-0472">Membrane</keyword>
<dbReference type="Pfam" id="PF07690">
    <property type="entry name" value="MFS_1"/>
    <property type="match status" value="1"/>
</dbReference>
<keyword evidence="4 7" id="KW-1133">Transmembrane helix</keyword>
<reference evidence="10" key="1">
    <citation type="journal article" date="2017" name="Genome Biol.">
        <title>Comparative genomics reveals high biological diversity and specific adaptations in the industrially and medically important fungal genus Aspergillus.</title>
        <authorList>
            <person name="de Vries R.P."/>
            <person name="Riley R."/>
            <person name="Wiebenga A."/>
            <person name="Aguilar-Osorio G."/>
            <person name="Amillis S."/>
            <person name="Uchima C.A."/>
            <person name="Anderluh G."/>
            <person name="Asadollahi M."/>
            <person name="Askin M."/>
            <person name="Barry K."/>
            <person name="Battaglia E."/>
            <person name="Bayram O."/>
            <person name="Benocci T."/>
            <person name="Braus-Stromeyer S.A."/>
            <person name="Caldana C."/>
            <person name="Canovas D."/>
            <person name="Cerqueira G.C."/>
            <person name="Chen F."/>
            <person name="Chen W."/>
            <person name="Choi C."/>
            <person name="Clum A."/>
            <person name="Dos Santos R.A."/>
            <person name="Damasio A.R."/>
            <person name="Diallinas G."/>
            <person name="Emri T."/>
            <person name="Fekete E."/>
            <person name="Flipphi M."/>
            <person name="Freyberg S."/>
            <person name="Gallo A."/>
            <person name="Gournas C."/>
            <person name="Habgood R."/>
            <person name="Hainaut M."/>
            <person name="Harispe M.L."/>
            <person name="Henrissat B."/>
            <person name="Hilden K.S."/>
            <person name="Hope R."/>
            <person name="Hossain A."/>
            <person name="Karabika E."/>
            <person name="Karaffa L."/>
            <person name="Karanyi Z."/>
            <person name="Krasevec N."/>
            <person name="Kuo A."/>
            <person name="Kusch H."/>
            <person name="LaButti K."/>
            <person name="Lagendijk E.L."/>
            <person name="Lapidus A."/>
            <person name="Levasseur A."/>
            <person name="Lindquist E."/>
            <person name="Lipzen A."/>
            <person name="Logrieco A.F."/>
            <person name="MacCabe A."/>
            <person name="Maekelae M.R."/>
            <person name="Malavazi I."/>
            <person name="Melin P."/>
            <person name="Meyer V."/>
            <person name="Mielnichuk N."/>
            <person name="Miskei M."/>
            <person name="Molnar A.P."/>
            <person name="Mule G."/>
            <person name="Ngan C.Y."/>
            <person name="Orejas M."/>
            <person name="Orosz E."/>
            <person name="Ouedraogo J.P."/>
            <person name="Overkamp K.M."/>
            <person name="Park H.-S."/>
            <person name="Perrone G."/>
            <person name="Piumi F."/>
            <person name="Punt P.J."/>
            <person name="Ram A.F."/>
            <person name="Ramon A."/>
            <person name="Rauscher S."/>
            <person name="Record E."/>
            <person name="Riano-Pachon D.M."/>
            <person name="Robert V."/>
            <person name="Roehrig J."/>
            <person name="Ruller R."/>
            <person name="Salamov A."/>
            <person name="Salih N.S."/>
            <person name="Samson R.A."/>
            <person name="Sandor E."/>
            <person name="Sanguinetti M."/>
            <person name="Schuetze T."/>
            <person name="Sepcic K."/>
            <person name="Shelest E."/>
            <person name="Sherlock G."/>
            <person name="Sophianopoulou V."/>
            <person name="Squina F.M."/>
            <person name="Sun H."/>
            <person name="Susca A."/>
            <person name="Todd R.B."/>
            <person name="Tsang A."/>
            <person name="Unkles S.E."/>
            <person name="van de Wiele N."/>
            <person name="van Rossen-Uffink D."/>
            <person name="Oliveira J.V."/>
            <person name="Vesth T.C."/>
            <person name="Visser J."/>
            <person name="Yu J.-H."/>
            <person name="Zhou M."/>
            <person name="Andersen M.R."/>
            <person name="Archer D.B."/>
            <person name="Baker S.E."/>
            <person name="Benoit I."/>
            <person name="Brakhage A.A."/>
            <person name="Braus G.H."/>
            <person name="Fischer R."/>
            <person name="Frisvad J.C."/>
            <person name="Goldman G.H."/>
            <person name="Houbraken J."/>
            <person name="Oakley B."/>
            <person name="Pocsi I."/>
            <person name="Scazzocchio C."/>
            <person name="Seiboth B."/>
            <person name="vanKuyk P.A."/>
            <person name="Wortman J."/>
            <person name="Dyer P.S."/>
            <person name="Grigoriev I.V."/>
        </authorList>
    </citation>
    <scope>NUCLEOTIDE SEQUENCE [LARGE SCALE GENOMIC DNA]</scope>
    <source>
        <strain evidence="10">CBS 134.48</strain>
    </source>
</reference>
<evidence type="ECO:0000313" key="9">
    <source>
        <dbReference type="EMBL" id="OJI88515.1"/>
    </source>
</evidence>
<dbReference type="OMA" id="MASAQEC"/>
<evidence type="ECO:0000313" key="10">
    <source>
        <dbReference type="Proteomes" id="UP000184304"/>
    </source>
</evidence>
<evidence type="ECO:0000259" key="8">
    <source>
        <dbReference type="PROSITE" id="PS50850"/>
    </source>
</evidence>
<feature type="region of interest" description="Disordered" evidence="6">
    <location>
        <begin position="103"/>
        <end position="134"/>
    </location>
</feature>
<feature type="transmembrane region" description="Helical" evidence="7">
    <location>
        <begin position="677"/>
        <end position="695"/>
    </location>
</feature>
<dbReference type="InterPro" id="IPR011701">
    <property type="entry name" value="MFS"/>
</dbReference>
<dbReference type="Gene3D" id="1.20.1250.20">
    <property type="entry name" value="MFS general substrate transporter like domains"/>
    <property type="match status" value="2"/>
</dbReference>
<evidence type="ECO:0000256" key="4">
    <source>
        <dbReference type="ARBA" id="ARBA00022989"/>
    </source>
</evidence>
<evidence type="ECO:0000256" key="1">
    <source>
        <dbReference type="ARBA" id="ARBA00004141"/>
    </source>
</evidence>
<dbReference type="EMBL" id="KV878179">
    <property type="protein sequence ID" value="OJI88515.1"/>
    <property type="molecule type" value="Genomic_DNA"/>
</dbReference>
<dbReference type="VEuPathDB" id="FungiDB:ASPTUDRAFT_35492"/>
<gene>
    <name evidence="9" type="ORF">ASPTUDRAFT_35492</name>
</gene>
<keyword evidence="10" id="KW-1185">Reference proteome</keyword>